<evidence type="ECO:0000313" key="4">
    <source>
        <dbReference type="Proteomes" id="UP001164929"/>
    </source>
</evidence>
<feature type="compositionally biased region" description="Low complexity" evidence="1">
    <location>
        <begin position="415"/>
        <end position="426"/>
    </location>
</feature>
<dbReference type="InterPro" id="IPR016024">
    <property type="entry name" value="ARM-type_fold"/>
</dbReference>
<feature type="compositionally biased region" description="Acidic residues" evidence="1">
    <location>
        <begin position="810"/>
        <end position="838"/>
    </location>
</feature>
<dbReference type="Proteomes" id="UP001164929">
    <property type="component" value="Chromosome 14"/>
</dbReference>
<dbReference type="Gene3D" id="3.40.50.300">
    <property type="entry name" value="P-loop containing nucleotide triphosphate hydrolases"/>
    <property type="match status" value="1"/>
</dbReference>
<dbReference type="InterPro" id="IPR016053">
    <property type="entry name" value="Haem_Oase-like"/>
</dbReference>
<keyword evidence="2" id="KW-0812">Transmembrane</keyword>
<dbReference type="InterPro" id="IPR002051">
    <property type="entry name" value="Haem_Oase"/>
</dbReference>
<evidence type="ECO:0000256" key="1">
    <source>
        <dbReference type="SAM" id="MobiDB-lite"/>
    </source>
</evidence>
<dbReference type="SUPFAM" id="SSF48371">
    <property type="entry name" value="ARM repeat"/>
    <property type="match status" value="1"/>
</dbReference>
<keyword evidence="4" id="KW-1185">Reference proteome</keyword>
<dbReference type="Gene3D" id="3.40.50.1820">
    <property type="entry name" value="alpha/beta hydrolase"/>
    <property type="match status" value="1"/>
</dbReference>
<dbReference type="GO" id="GO:0006788">
    <property type="term" value="P:heme oxidation"/>
    <property type="evidence" value="ECO:0007669"/>
    <property type="project" value="InterPro"/>
</dbReference>
<dbReference type="SUPFAM" id="SSF52540">
    <property type="entry name" value="P-loop containing nucleoside triphosphate hydrolases"/>
    <property type="match status" value="1"/>
</dbReference>
<dbReference type="CDD" id="cd19165">
    <property type="entry name" value="HemeO"/>
    <property type="match status" value="1"/>
</dbReference>
<proteinExistence type="predicted"/>
<dbReference type="PANTHER" id="PTHR48202:SF1">
    <property type="entry name" value="ALPHA_BETA-HYDROLASES SUPERFAMILY PROTEIN"/>
    <property type="match status" value="1"/>
</dbReference>
<dbReference type="EMBL" id="JAQIZT010000014">
    <property type="protein sequence ID" value="KAJ6971767.1"/>
    <property type="molecule type" value="Genomic_DNA"/>
</dbReference>
<dbReference type="InterPro" id="IPR029058">
    <property type="entry name" value="AB_hydrolase_fold"/>
</dbReference>
<protein>
    <submittedName>
        <fullName evidence="3">Uncharacterized protein</fullName>
    </submittedName>
</protein>
<dbReference type="InterPro" id="IPR016084">
    <property type="entry name" value="Haem_Oase-like_multi-hlx"/>
</dbReference>
<feature type="region of interest" description="Disordered" evidence="1">
    <location>
        <begin position="754"/>
        <end position="779"/>
    </location>
</feature>
<dbReference type="Pfam" id="PF01126">
    <property type="entry name" value="Heme_oxygenase"/>
    <property type="match status" value="1"/>
</dbReference>
<feature type="region of interest" description="Disordered" evidence="1">
    <location>
        <begin position="802"/>
        <end position="840"/>
    </location>
</feature>
<dbReference type="PANTHER" id="PTHR48202">
    <property type="entry name" value="ALPHA/BETA-HYDROLASES SUPERFAMILY PROTEIN"/>
    <property type="match status" value="1"/>
</dbReference>
<keyword evidence="2" id="KW-0472">Membrane</keyword>
<accession>A0AAD6PXU8</accession>
<dbReference type="SUPFAM" id="SSF53474">
    <property type="entry name" value="alpha/beta-Hydrolases"/>
    <property type="match status" value="1"/>
</dbReference>
<reference evidence="3" key="1">
    <citation type="journal article" date="2023" name="Mol. Ecol. Resour.">
        <title>Chromosome-level genome assembly of a triploid poplar Populus alba 'Berolinensis'.</title>
        <authorList>
            <person name="Chen S."/>
            <person name="Yu Y."/>
            <person name="Wang X."/>
            <person name="Wang S."/>
            <person name="Zhang T."/>
            <person name="Zhou Y."/>
            <person name="He R."/>
            <person name="Meng N."/>
            <person name="Wang Y."/>
            <person name="Liu W."/>
            <person name="Liu Z."/>
            <person name="Liu J."/>
            <person name="Guo Q."/>
            <person name="Huang H."/>
            <person name="Sederoff R.R."/>
            <person name="Wang G."/>
            <person name="Qu G."/>
            <person name="Chen S."/>
        </authorList>
    </citation>
    <scope>NUCLEOTIDE SEQUENCE</scope>
    <source>
        <strain evidence="3">SC-2020</strain>
    </source>
</reference>
<organism evidence="3 4">
    <name type="scientific">Populus alba x Populus x berolinensis</name>
    <dbReference type="NCBI Taxonomy" id="444605"/>
    <lineage>
        <taxon>Eukaryota</taxon>
        <taxon>Viridiplantae</taxon>
        <taxon>Streptophyta</taxon>
        <taxon>Embryophyta</taxon>
        <taxon>Tracheophyta</taxon>
        <taxon>Spermatophyta</taxon>
        <taxon>Magnoliopsida</taxon>
        <taxon>eudicotyledons</taxon>
        <taxon>Gunneridae</taxon>
        <taxon>Pentapetalae</taxon>
        <taxon>rosids</taxon>
        <taxon>fabids</taxon>
        <taxon>Malpighiales</taxon>
        <taxon>Salicaceae</taxon>
        <taxon>Saliceae</taxon>
        <taxon>Populus</taxon>
    </lineage>
</organism>
<evidence type="ECO:0000256" key="2">
    <source>
        <dbReference type="SAM" id="Phobius"/>
    </source>
</evidence>
<sequence>MLVAAIMDIVTSNCESSEKVQRFLGLSRTSGLVELENSDAGHVESFSHTPKTVALLHKHDRLLAKENLSSAVVPGLWDDLQCQHVAVPFAAWALANWAMASEINRYHIQELDRDGQAVMTALMAPERSVKWHGSLVAQLLLKDRNLPLNDSVSDWSSSLLATISQASNNDDIPLAQMALSAFLLSVERSPDARKIVMEKGLQLMRDTAKKTTKHKQVQEALAKALELLSTGDVHLSLEDSQKWSGILLLWVFAKISSSATRSSAIKILSCIFEEHGPSTLTISQGWLAILLNEVLVSSKASFEGGTQPKGDKVKTQIDQSNILFATQTANQLAGAVVNLARNQLGTDIDSFDTFPLADLLSMEPFIGPLKNIKKDAPKSKAADSALATLKGIKALTELCAKDSLWPLSRKNGVQNAAGESSNANGNDPSSVRVPPTAHIRKHAARLLNIISLLPKVQKVILADKAWYEWLEDCANGRIADAHNRSYDCNDLLKDSDSKVPEIDVVFVHGLRGGPYKTWRISEDKLSTKSGLVEKIDEEAGKLGTFWPGEWLSADFPQARLFTLKYKTNLTQWSGASLPLQEVSSKLLEQLVDAGIGNRPVVFVTHSMGGLLVKQMLHKAKSENIHNLVNNTAGLVFYSCPHFGSKLADMPWRMGLVLRPAPTIGELRSGSPRLVELNDFIRQLHKKGLVEVVSFCETKVTPIVEGYGGWAWRMEIVPIESAYPGFGELVLKFPNLIKNKNHKIITCCSNSNSSLPTTATPSVGPPVMKKRKRYRKPYPGENKGITEEMRFVAMKLRNIKGKHAHKTVKSDDDDDDSCQDSENDSVSEKEEEGNGDGDSDIWIPSMEGFVKYLVDSKLVFDTLERIVDKSDDVSYAYFRKTGLERSEGLAKDLEWFSQRNIEIPEPSTPGTSYVKYLEELAEDNAPLFLSHFYNIYFSHIAGGQVISRKVSDKLLQGRELELYRWDGDAQELLKGVREKLNMLGEFGLHLLIVSTALFDLHRLRHLEIRPYGFPTTCKDMDALVIKGPKKSPLLLRLVVVAFAMVCGVYICSICIKQISPHTTAKFLNIRIFDQPCNSSNVEEWEKPYVHYPKPETFSREECACNPVRFFAIFSMQRSGSGWFETLLNSHINVSSNGEIFGKRERRASVSAITQTLDRVYNLDWFSSASKNECNAAVGFKWMLNQNGVHAIFLFRRNLLRRMISVLANSYDKSNKPLNGTHKSHVHSSMEAKVLAKYRPTINATTLIAELKHVDDRATRAIDYFKSTRHTVVYYEDVVGNRTKLKEVQDFLRLPYRELTSRQVKIHSGHLSKQVQNWDEIHKVLEGTQYESFLHLDYQR</sequence>
<dbReference type="SUPFAM" id="SSF48613">
    <property type="entry name" value="Heme oxygenase-like"/>
    <property type="match status" value="1"/>
</dbReference>
<feature type="transmembrane region" description="Helical" evidence="2">
    <location>
        <begin position="1032"/>
        <end position="1049"/>
    </location>
</feature>
<keyword evidence="2" id="KW-1133">Transmembrane helix</keyword>
<dbReference type="InterPro" id="IPR027417">
    <property type="entry name" value="P-loop_NTPase"/>
</dbReference>
<feature type="region of interest" description="Disordered" evidence="1">
    <location>
        <begin position="413"/>
        <end position="432"/>
    </location>
</feature>
<name>A0AAD6PXU8_9ROSI</name>
<evidence type="ECO:0000313" key="3">
    <source>
        <dbReference type="EMBL" id="KAJ6971767.1"/>
    </source>
</evidence>
<dbReference type="GO" id="GO:0004392">
    <property type="term" value="F:heme oxygenase (decyclizing) activity"/>
    <property type="evidence" value="ECO:0007669"/>
    <property type="project" value="InterPro"/>
</dbReference>
<dbReference type="Gene3D" id="1.20.910.10">
    <property type="entry name" value="Heme oxygenase-like"/>
    <property type="match status" value="1"/>
</dbReference>
<gene>
    <name evidence="3" type="ORF">NC653_032337</name>
</gene>
<comment type="caution">
    <text evidence="3">The sequence shown here is derived from an EMBL/GenBank/DDBJ whole genome shotgun (WGS) entry which is preliminary data.</text>
</comment>